<evidence type="ECO:0000313" key="3">
    <source>
        <dbReference type="Proteomes" id="UP001195769"/>
    </source>
</evidence>
<evidence type="ECO:0000313" key="2">
    <source>
        <dbReference type="EMBL" id="KAG1898845.1"/>
    </source>
</evidence>
<keyword evidence="3" id="KW-1185">Reference proteome</keyword>
<sequence length="645" mass="73653">MFTTGWLQAFDARAVAVQGNLVITTPNMHFVPEFHHFDEEDLQARADGRFGVIDCFQWPQSYDDAFCHAVCIPRKEAFPFPHPLHWAWFTPSQDDLKSIPGNSFPVGTLAPDKVDGLQSLLKLAEQRVRDYRKDQPDRGQIIYSRLLYLCHAIARLKSHPLTFRDLLIFVTDAQRLFLDIYSYIDWVLVAQPRTTFGVRHEVNLGWMGGFAQSSDICEKLFCAGVPAWYVRASAYIPPQMMVVEPVLLTHPDHIIIAMYAEGRKIRPFEVIYRGQGGRNRHTHIRRLYAGTTHQDPESDKSSQLSSSSSRPAPGPKLSAVGKAPKQKGKQRHRPCESRDKWKDPDTPFLPPPNLHWEGAMKIVVKDESRVRTPYVIDRGYRFPKPALLLGPKLPERLQLYLANWLAARPLWIGRVDHDPPRTYPTPQLWRDFLGSVPSVQPQSSKGKEPDGKSLTATEKGKRAMRDLFGDDLLETQGDIFSPDGVVEFRGEQVSIASLATPPSLLVQKITWELFELGFRYELRDLDHYLARGCWNNDAVGREQLLHSIFPGEAGLVMWSEAFPSENYGLWNNTLMGCLPYLENFRRLLCDWDDVPPCLLTPLTSDNFTDTYSWEVRRAAATFYVQTFFDHFGRPPIVPHSLPMQS</sequence>
<proteinExistence type="predicted"/>
<gene>
    <name evidence="2" type="ORF">F5891DRAFT_954846</name>
</gene>
<name>A0AAD4HIG4_9AGAM</name>
<dbReference type="AlphaFoldDB" id="A0AAD4HIG4"/>
<dbReference type="GeneID" id="64669582"/>
<feature type="compositionally biased region" description="Basic and acidic residues" evidence="1">
    <location>
        <begin position="333"/>
        <end position="345"/>
    </location>
</feature>
<dbReference type="RefSeq" id="XP_041224421.1">
    <property type="nucleotide sequence ID" value="XM_041375284.1"/>
</dbReference>
<feature type="region of interest" description="Disordered" evidence="1">
    <location>
        <begin position="289"/>
        <end position="352"/>
    </location>
</feature>
<dbReference type="EMBL" id="JABBWK010000036">
    <property type="protein sequence ID" value="KAG1898845.1"/>
    <property type="molecule type" value="Genomic_DNA"/>
</dbReference>
<accession>A0AAD4HIG4</accession>
<comment type="caution">
    <text evidence="2">The sequence shown here is derived from an EMBL/GenBank/DDBJ whole genome shotgun (WGS) entry which is preliminary data.</text>
</comment>
<protein>
    <submittedName>
        <fullName evidence="2">Uncharacterized protein</fullName>
    </submittedName>
</protein>
<evidence type="ECO:0000256" key="1">
    <source>
        <dbReference type="SAM" id="MobiDB-lite"/>
    </source>
</evidence>
<dbReference type="Proteomes" id="UP001195769">
    <property type="component" value="Unassembled WGS sequence"/>
</dbReference>
<feature type="region of interest" description="Disordered" evidence="1">
    <location>
        <begin position="437"/>
        <end position="459"/>
    </location>
</feature>
<reference evidence="2" key="1">
    <citation type="journal article" date="2020" name="New Phytol.">
        <title>Comparative genomics reveals dynamic genome evolution in host specialist ectomycorrhizal fungi.</title>
        <authorList>
            <person name="Lofgren L.A."/>
            <person name="Nguyen N.H."/>
            <person name="Vilgalys R."/>
            <person name="Ruytinx J."/>
            <person name="Liao H.L."/>
            <person name="Branco S."/>
            <person name="Kuo A."/>
            <person name="LaButti K."/>
            <person name="Lipzen A."/>
            <person name="Andreopoulos W."/>
            <person name="Pangilinan J."/>
            <person name="Riley R."/>
            <person name="Hundley H."/>
            <person name="Na H."/>
            <person name="Barry K."/>
            <person name="Grigoriev I.V."/>
            <person name="Stajich J.E."/>
            <person name="Kennedy P.G."/>
        </authorList>
    </citation>
    <scope>NUCLEOTIDE SEQUENCE</scope>
    <source>
        <strain evidence="2">FC203</strain>
    </source>
</reference>
<organism evidence="2 3">
    <name type="scientific">Suillus fuscotomentosus</name>
    <dbReference type="NCBI Taxonomy" id="1912939"/>
    <lineage>
        <taxon>Eukaryota</taxon>
        <taxon>Fungi</taxon>
        <taxon>Dikarya</taxon>
        <taxon>Basidiomycota</taxon>
        <taxon>Agaricomycotina</taxon>
        <taxon>Agaricomycetes</taxon>
        <taxon>Agaricomycetidae</taxon>
        <taxon>Boletales</taxon>
        <taxon>Suillineae</taxon>
        <taxon>Suillaceae</taxon>
        <taxon>Suillus</taxon>
    </lineage>
</organism>